<name>A0A127FCP4_STEDE</name>
<dbReference type="KEGG" id="sdf:ACG33_13965"/>
<gene>
    <name evidence="1" type="ORF">ACG33_13965</name>
</gene>
<evidence type="ECO:0000313" key="1">
    <source>
        <dbReference type="EMBL" id="AMN48183.1"/>
    </source>
</evidence>
<sequence>MEFNDGAFTVDAAVIAEGFALAPMLVQRRMREGKLTSRCERGMDEDAGRYRLTFFYNQRRFHLVVDERGAILERSATVRAAAGSGTGNHP</sequence>
<evidence type="ECO:0008006" key="3">
    <source>
        <dbReference type="Google" id="ProtNLM"/>
    </source>
</evidence>
<keyword evidence="2" id="KW-1185">Reference proteome</keyword>
<dbReference type="InterPro" id="IPR045389">
    <property type="entry name" value="DUF6522"/>
</dbReference>
<dbReference type="AlphaFoldDB" id="A0A127FCP4"/>
<reference evidence="1 2" key="1">
    <citation type="submission" date="2015-06" db="EMBL/GenBank/DDBJ databases">
        <title>A Comprehensive Approach to Explore the Metabolic and Phylogenetic Diversity of Bacterial Steroid Degradation in the Environment: Testosterone as an Example.</title>
        <authorList>
            <person name="Yang F.-C."/>
            <person name="Chen Y.-L."/>
            <person name="Yu C.-P."/>
            <person name="Tang S.-L."/>
            <person name="Wang P.-H."/>
            <person name="Ismail W."/>
            <person name="Wang C.-H."/>
            <person name="Yang C.-Y."/>
            <person name="Chiang Y.-R."/>
        </authorList>
    </citation>
    <scope>NUCLEOTIDE SEQUENCE [LARGE SCALE GENOMIC DNA]</scope>
    <source>
        <strain evidence="1 2">DSM 18526</strain>
    </source>
</reference>
<protein>
    <recommendedName>
        <fullName evidence="3">PepSY domain-containing protein</fullName>
    </recommendedName>
</protein>
<organism evidence="1 2">
    <name type="scientific">Steroidobacter denitrificans</name>
    <dbReference type="NCBI Taxonomy" id="465721"/>
    <lineage>
        <taxon>Bacteria</taxon>
        <taxon>Pseudomonadati</taxon>
        <taxon>Pseudomonadota</taxon>
        <taxon>Gammaproteobacteria</taxon>
        <taxon>Steroidobacterales</taxon>
        <taxon>Steroidobacteraceae</taxon>
        <taxon>Steroidobacter</taxon>
    </lineage>
</organism>
<evidence type="ECO:0000313" key="2">
    <source>
        <dbReference type="Proteomes" id="UP000070250"/>
    </source>
</evidence>
<proteinExistence type="predicted"/>
<dbReference type="EMBL" id="CP011971">
    <property type="protein sequence ID" value="AMN48183.1"/>
    <property type="molecule type" value="Genomic_DNA"/>
</dbReference>
<accession>A0A127FCP4</accession>
<dbReference type="STRING" id="465721.ACG33_13965"/>
<dbReference type="Proteomes" id="UP000070250">
    <property type="component" value="Chromosome"/>
</dbReference>
<dbReference type="OrthoDB" id="8238457at2"/>
<dbReference type="Pfam" id="PF20132">
    <property type="entry name" value="DUF6522"/>
    <property type="match status" value="1"/>
</dbReference>